<proteinExistence type="inferred from homology"/>
<evidence type="ECO:0000313" key="6">
    <source>
        <dbReference type="EMBL" id="PHT86036.1"/>
    </source>
</evidence>
<evidence type="ECO:0000256" key="2">
    <source>
        <dbReference type="ARBA" id="ARBA00010617"/>
    </source>
</evidence>
<dbReference type="GO" id="GO:0020037">
    <property type="term" value="F:heme binding"/>
    <property type="evidence" value="ECO:0007669"/>
    <property type="project" value="InterPro"/>
</dbReference>
<reference evidence="6 7" key="1">
    <citation type="journal article" date="2014" name="Nat. Genet.">
        <title>Genome sequence of the hot pepper provides insights into the evolution of pungency in Capsicum species.</title>
        <authorList>
            <person name="Kim S."/>
            <person name="Park M."/>
            <person name="Yeom S.I."/>
            <person name="Kim Y.M."/>
            <person name="Lee J.M."/>
            <person name="Lee H.A."/>
            <person name="Seo E."/>
            <person name="Choi J."/>
            <person name="Cheong K."/>
            <person name="Kim K.T."/>
            <person name="Jung K."/>
            <person name="Lee G.W."/>
            <person name="Oh S.K."/>
            <person name="Bae C."/>
            <person name="Kim S.B."/>
            <person name="Lee H.Y."/>
            <person name="Kim S.Y."/>
            <person name="Kim M.S."/>
            <person name="Kang B.C."/>
            <person name="Jo Y.D."/>
            <person name="Yang H.B."/>
            <person name="Jeong H.J."/>
            <person name="Kang W.H."/>
            <person name="Kwon J.K."/>
            <person name="Shin C."/>
            <person name="Lim J.Y."/>
            <person name="Park J.H."/>
            <person name="Huh J.H."/>
            <person name="Kim J.S."/>
            <person name="Kim B.D."/>
            <person name="Cohen O."/>
            <person name="Paran I."/>
            <person name="Suh M.C."/>
            <person name="Lee S.B."/>
            <person name="Kim Y.K."/>
            <person name="Shin Y."/>
            <person name="Noh S.J."/>
            <person name="Park J."/>
            <person name="Seo Y.S."/>
            <person name="Kwon S.Y."/>
            <person name="Kim H.A."/>
            <person name="Park J.M."/>
            <person name="Kim H.J."/>
            <person name="Choi S.B."/>
            <person name="Bosland P.W."/>
            <person name="Reeves G."/>
            <person name="Jo S.H."/>
            <person name="Lee B.W."/>
            <person name="Cho H.T."/>
            <person name="Choi H.S."/>
            <person name="Lee M.S."/>
            <person name="Yu Y."/>
            <person name="Do Choi Y."/>
            <person name="Park B.S."/>
            <person name="van Deynze A."/>
            <person name="Ashrafi H."/>
            <person name="Hill T."/>
            <person name="Kim W.T."/>
            <person name="Pai H.S."/>
            <person name="Ahn H.K."/>
            <person name="Yeam I."/>
            <person name="Giovannoni J.J."/>
            <person name="Rose J.K."/>
            <person name="Sorensen I."/>
            <person name="Lee S.J."/>
            <person name="Kim R.W."/>
            <person name="Choi I.Y."/>
            <person name="Choi B.S."/>
            <person name="Lim J.S."/>
            <person name="Lee Y.H."/>
            <person name="Choi D."/>
        </authorList>
    </citation>
    <scope>NUCLEOTIDE SEQUENCE [LARGE SCALE GENOMIC DNA]</scope>
    <source>
        <strain evidence="7">cv. CM334</strain>
    </source>
</reference>
<dbReference type="Gene3D" id="1.10.630.10">
    <property type="entry name" value="Cytochrome P450"/>
    <property type="match status" value="1"/>
</dbReference>
<comment type="similarity">
    <text evidence="2">Belongs to the cytochrome P450 family.</text>
</comment>
<dbReference type="GO" id="GO:0005506">
    <property type="term" value="F:iron ion binding"/>
    <property type="evidence" value="ECO:0007669"/>
    <property type="project" value="InterPro"/>
</dbReference>
<dbReference type="AlphaFoldDB" id="A0A2G2ZVQ9"/>
<dbReference type="Pfam" id="PF00067">
    <property type="entry name" value="p450"/>
    <property type="match status" value="1"/>
</dbReference>
<accession>A0A2G2ZVQ9</accession>
<dbReference type="Proteomes" id="UP000222542">
    <property type="component" value="Unassembled WGS sequence"/>
</dbReference>
<evidence type="ECO:0000256" key="1">
    <source>
        <dbReference type="ARBA" id="ARBA00001971"/>
    </source>
</evidence>
<dbReference type="OMA" id="HIICTAN"/>
<dbReference type="GO" id="GO:0016705">
    <property type="term" value="F:oxidoreductase activity, acting on paired donors, with incorporation or reduction of molecular oxygen"/>
    <property type="evidence" value="ECO:0007669"/>
    <property type="project" value="InterPro"/>
</dbReference>
<dbReference type="GO" id="GO:0004497">
    <property type="term" value="F:monooxygenase activity"/>
    <property type="evidence" value="ECO:0007669"/>
    <property type="project" value="InterPro"/>
</dbReference>
<evidence type="ECO:0000313" key="7">
    <source>
        <dbReference type="Proteomes" id="UP000222542"/>
    </source>
</evidence>
<dbReference type="InterPro" id="IPR036396">
    <property type="entry name" value="Cyt_P450_sf"/>
</dbReference>
<organism evidence="6 7">
    <name type="scientific">Capsicum annuum</name>
    <name type="common">Capsicum pepper</name>
    <dbReference type="NCBI Taxonomy" id="4072"/>
    <lineage>
        <taxon>Eukaryota</taxon>
        <taxon>Viridiplantae</taxon>
        <taxon>Streptophyta</taxon>
        <taxon>Embryophyta</taxon>
        <taxon>Tracheophyta</taxon>
        <taxon>Spermatophyta</taxon>
        <taxon>Magnoliopsida</taxon>
        <taxon>eudicotyledons</taxon>
        <taxon>Gunneridae</taxon>
        <taxon>Pentapetalae</taxon>
        <taxon>asterids</taxon>
        <taxon>lamiids</taxon>
        <taxon>Solanales</taxon>
        <taxon>Solanaceae</taxon>
        <taxon>Solanoideae</taxon>
        <taxon>Capsiceae</taxon>
        <taxon>Capsicum</taxon>
    </lineage>
</organism>
<evidence type="ECO:0000256" key="3">
    <source>
        <dbReference type="ARBA" id="ARBA00022723"/>
    </source>
</evidence>
<dbReference type="Gramene" id="PHT86036">
    <property type="protein sequence ID" value="PHT86036"/>
    <property type="gene ID" value="T459_08142"/>
</dbReference>
<keyword evidence="3" id="KW-0479">Metal-binding</keyword>
<dbReference type="EMBL" id="AYRZ02000003">
    <property type="protein sequence ID" value="PHT86036.1"/>
    <property type="molecule type" value="Genomic_DNA"/>
</dbReference>
<sequence length="209" mass="24461">MNYRRLHHYMTDLAHKHKTYRLISLFRNDVYTSDPVNVEYILRTNFDNYGKGLYNYTMLKDLFGDGIFVVDDNKWREQRKLASHEFSTRILRDFSSVVFRKKAAKLAHILSEAANSNKTVDIQDLFLKASLDSIFKVAFGVELDTMCGSNEEGKIFSDAFDNASAMIELRYVDMLWKIKRALNIGSEAKLRDNIRTVEELVYKLIHRRT</sequence>
<gene>
    <name evidence="6" type="ORF">T459_08142</name>
</gene>
<comment type="caution">
    <text evidence="6">The sequence shown here is derived from an EMBL/GenBank/DDBJ whole genome shotgun (WGS) entry which is preliminary data.</text>
</comment>
<keyword evidence="4" id="KW-0560">Oxidoreductase</keyword>
<evidence type="ECO:0000256" key="5">
    <source>
        <dbReference type="ARBA" id="ARBA00023004"/>
    </source>
</evidence>
<keyword evidence="5" id="KW-0408">Iron</keyword>
<comment type="cofactor">
    <cofactor evidence="1">
        <name>heme</name>
        <dbReference type="ChEBI" id="CHEBI:30413"/>
    </cofactor>
</comment>
<evidence type="ECO:0000256" key="4">
    <source>
        <dbReference type="ARBA" id="ARBA00023002"/>
    </source>
</evidence>
<name>A0A2G2ZVQ9_CAPAN</name>
<reference evidence="6 7" key="2">
    <citation type="journal article" date="2017" name="Genome Biol.">
        <title>New reference genome sequences of hot pepper reveal the massive evolution of plant disease-resistance genes by retroduplication.</title>
        <authorList>
            <person name="Kim S."/>
            <person name="Park J."/>
            <person name="Yeom S.I."/>
            <person name="Kim Y.M."/>
            <person name="Seo E."/>
            <person name="Kim K.T."/>
            <person name="Kim M.S."/>
            <person name="Lee J.M."/>
            <person name="Cheong K."/>
            <person name="Shin H.S."/>
            <person name="Kim S.B."/>
            <person name="Han K."/>
            <person name="Lee J."/>
            <person name="Park M."/>
            <person name="Lee H.A."/>
            <person name="Lee H.Y."/>
            <person name="Lee Y."/>
            <person name="Oh S."/>
            <person name="Lee J.H."/>
            <person name="Choi E."/>
            <person name="Choi E."/>
            <person name="Lee S.E."/>
            <person name="Jeon J."/>
            <person name="Kim H."/>
            <person name="Choi G."/>
            <person name="Song H."/>
            <person name="Lee J."/>
            <person name="Lee S.C."/>
            <person name="Kwon J.K."/>
            <person name="Lee H.Y."/>
            <person name="Koo N."/>
            <person name="Hong Y."/>
            <person name="Kim R.W."/>
            <person name="Kang W.H."/>
            <person name="Huh J.H."/>
            <person name="Kang B.C."/>
            <person name="Yang T.J."/>
            <person name="Lee Y.H."/>
            <person name="Bennetzen J.L."/>
            <person name="Choi D."/>
        </authorList>
    </citation>
    <scope>NUCLEOTIDE SEQUENCE [LARGE SCALE GENOMIC DNA]</scope>
    <source>
        <strain evidence="7">cv. CM334</strain>
    </source>
</reference>
<protein>
    <submittedName>
        <fullName evidence="6">CytochromeC1</fullName>
    </submittedName>
</protein>
<keyword evidence="7" id="KW-1185">Reference proteome</keyword>
<dbReference type="SUPFAM" id="SSF48264">
    <property type="entry name" value="Cytochrome P450"/>
    <property type="match status" value="1"/>
</dbReference>
<dbReference type="InterPro" id="IPR001128">
    <property type="entry name" value="Cyt_P450"/>
</dbReference>
<dbReference type="PANTHER" id="PTHR24296">
    <property type="entry name" value="CYTOCHROME P450"/>
    <property type="match status" value="1"/>
</dbReference>